<gene>
    <name evidence="1" type="ORF">SAMN02745158_04474</name>
</gene>
<protein>
    <submittedName>
        <fullName evidence="1">Uncharacterized protein</fullName>
    </submittedName>
</protein>
<dbReference type="Proteomes" id="UP000184245">
    <property type="component" value="Unassembled WGS sequence"/>
</dbReference>
<dbReference type="RefSeq" id="WP_278320885.1">
    <property type="nucleotide sequence ID" value="NZ_FQVI01000063.1"/>
</dbReference>
<evidence type="ECO:0000313" key="1">
    <source>
        <dbReference type="EMBL" id="SHF63918.1"/>
    </source>
</evidence>
<organism evidence="1 2">
    <name type="scientific">Lactonifactor longoviformis DSM 17459</name>
    <dbReference type="NCBI Taxonomy" id="1122155"/>
    <lineage>
        <taxon>Bacteria</taxon>
        <taxon>Bacillati</taxon>
        <taxon>Bacillota</taxon>
        <taxon>Clostridia</taxon>
        <taxon>Eubacteriales</taxon>
        <taxon>Clostridiaceae</taxon>
        <taxon>Lactonifactor</taxon>
    </lineage>
</organism>
<dbReference type="EMBL" id="FQVI01000063">
    <property type="protein sequence ID" value="SHF63918.1"/>
    <property type="molecule type" value="Genomic_DNA"/>
</dbReference>
<name>A0A1M5DA98_9CLOT</name>
<reference evidence="1 2" key="1">
    <citation type="submission" date="2016-11" db="EMBL/GenBank/DDBJ databases">
        <authorList>
            <person name="Jaros S."/>
            <person name="Januszkiewicz K."/>
            <person name="Wedrychowicz H."/>
        </authorList>
    </citation>
    <scope>NUCLEOTIDE SEQUENCE [LARGE SCALE GENOMIC DNA]</scope>
    <source>
        <strain evidence="1 2">DSM 17459</strain>
    </source>
</reference>
<accession>A0A1M5DA98</accession>
<sequence length="42" mass="5016">MRNDEVTRLQKELIEIIKKISNHDILIYLKSFISIINDKWGS</sequence>
<proteinExistence type="predicted"/>
<evidence type="ECO:0000313" key="2">
    <source>
        <dbReference type="Proteomes" id="UP000184245"/>
    </source>
</evidence>
<keyword evidence="2" id="KW-1185">Reference proteome</keyword>
<dbReference type="AlphaFoldDB" id="A0A1M5DA98"/>